<dbReference type="Proteomes" id="UP000829354">
    <property type="component" value="Chromosome I"/>
</dbReference>
<proteinExistence type="predicted"/>
<evidence type="ECO:0000256" key="2">
    <source>
        <dbReference type="ARBA" id="ARBA00023163"/>
    </source>
</evidence>
<accession>A0AAE9E6H0</accession>
<name>A0AAE9E6H0_CAEBR</name>
<evidence type="ECO:0000313" key="3">
    <source>
        <dbReference type="EMBL" id="UMM14082.1"/>
    </source>
</evidence>
<dbReference type="SUPFAM" id="SSF82199">
    <property type="entry name" value="SET domain"/>
    <property type="match status" value="1"/>
</dbReference>
<dbReference type="AlphaFoldDB" id="A0AAE9E6H0"/>
<keyword evidence="2" id="KW-0804">Transcription</keyword>
<dbReference type="Gene3D" id="2.170.270.10">
    <property type="entry name" value="SET domain"/>
    <property type="match status" value="1"/>
</dbReference>
<gene>
    <name evidence="3" type="ORF">L5515_002042</name>
</gene>
<dbReference type="EMBL" id="CP092620">
    <property type="protein sequence ID" value="UMM14082.1"/>
    <property type="molecule type" value="Genomic_DNA"/>
</dbReference>
<protein>
    <submittedName>
        <fullName evidence="3">Uncharacterized protein</fullName>
    </submittedName>
</protein>
<keyword evidence="4" id="KW-1185">Reference proteome</keyword>
<evidence type="ECO:0000256" key="1">
    <source>
        <dbReference type="ARBA" id="ARBA00023015"/>
    </source>
</evidence>
<dbReference type="InterPro" id="IPR045318">
    <property type="entry name" value="EZH1/2-like"/>
</dbReference>
<dbReference type="PANTHER" id="PTHR45747">
    <property type="entry name" value="HISTONE-LYSINE N-METHYLTRANSFERASE E(Z)"/>
    <property type="match status" value="1"/>
</dbReference>
<reference evidence="3 4" key="1">
    <citation type="submission" date="2022-04" db="EMBL/GenBank/DDBJ databases">
        <title>Chromosome-level reference genomes for two strains of Caenorhabditis briggsae: an improved platform for comparative genomics.</title>
        <authorList>
            <person name="Stevens L."/>
            <person name="Andersen E."/>
        </authorList>
    </citation>
    <scope>NUCLEOTIDE SEQUENCE [LARGE SCALE GENOMIC DNA]</scope>
    <source>
        <strain evidence="3">VX34</strain>
        <tissue evidence="3">Whole-organism</tissue>
    </source>
</reference>
<dbReference type="GO" id="GO:0042054">
    <property type="term" value="F:histone methyltransferase activity"/>
    <property type="evidence" value="ECO:0007669"/>
    <property type="project" value="InterPro"/>
</dbReference>
<organism evidence="3 4">
    <name type="scientific">Caenorhabditis briggsae</name>
    <dbReference type="NCBI Taxonomy" id="6238"/>
    <lineage>
        <taxon>Eukaryota</taxon>
        <taxon>Metazoa</taxon>
        <taxon>Ecdysozoa</taxon>
        <taxon>Nematoda</taxon>
        <taxon>Chromadorea</taxon>
        <taxon>Rhabditida</taxon>
        <taxon>Rhabditina</taxon>
        <taxon>Rhabditomorpha</taxon>
        <taxon>Rhabditoidea</taxon>
        <taxon>Rhabditidae</taxon>
        <taxon>Peloderinae</taxon>
        <taxon>Caenorhabditis</taxon>
    </lineage>
</organism>
<dbReference type="InterPro" id="IPR046341">
    <property type="entry name" value="SET_dom_sf"/>
</dbReference>
<dbReference type="PANTHER" id="PTHR45747:SF4">
    <property type="entry name" value="HISTONE-LYSINE N-METHYLTRANSFERASE E(Z)"/>
    <property type="match status" value="1"/>
</dbReference>
<sequence length="97" mass="10569">MGVINVKRSGVPQIEGNGAFLGQSVKKHQCLGEYVGESIPDEEIERRGAEFHFSCSYIFNSGQGLGTGVDAMRTGNNLRFLARGHTRRPGSGRRADM</sequence>
<evidence type="ECO:0000313" key="4">
    <source>
        <dbReference type="Proteomes" id="UP000829354"/>
    </source>
</evidence>
<keyword evidence="1" id="KW-0805">Transcription regulation</keyword>